<accession>A0ABS1VUJ7</accession>
<sequence length="873" mass="93589">MSLTWESLREEADPEVVAALLVAATEPERLALARDLEAHVKTMRPEEWWVDRGGPSGPLALVALGTMPSAARAAALFNRRGLRDRWGRIPVPHALRVIRARELPWLGDLADRLAARLRPVDAYEGGWSFVAALFAESGTAPPVTEGIAGGWIITLQYGDRRWSTHFVDRLRASPYLDVLLPGVFEFDGLGAYLTLTFHDESAEKPTFPSAVAQLVTEGRLDRKTILAAAVDRLVRGDRAAWLRPFALLHDELAPTLDEQAAHTLDYAQLLPGAPSAVAGIAQRALLAIDDAGRLEVDTLLDVSRPTLVRKEKTLVKTQLAWLDRIALREPGRVPEVLETIAAAFDHPALDVQERALTLIAKHAPGLDLSWLAEVATGLGGDLPARAARLAGAAEPEPVAAPAADARLPLPPGPALMPEPIGSVAELATEMQEVLRRQTAVRWERILAGVIALRSADDLTPIGALLERHPVNFNSHLHQPREHALAAVIRALTGGDATRDVGHGPWQQPVAAIRALARGGDGTPRLDGPPDRLQTLRIVEVAALLREAPVPMLVATPTHVNGNLDAPVLVERLRRAEAEGWTPWPLDFEQALLRLPRGTSPSVAEGLTSPAGRRLAGWLARGGLPDPVAGVFEQRLDEGRLVERRMVVTLAPARPGVLSVEDQLVTLTRLQEMSDVGGYFGRYPDVLIAAMPHHREVCTAWSVPRLASLADEGYTGFGFSLPLLAEAGGPFGPALSLAVAYALTAQNERDRVAAIDAFLTLAARGTDGLGVAVGRDLGELGARGLIKLNRAATSLADMHRAGLSATVWQVLTAALPVLLPAAPRGLPDLLELASLMTGETGPRGEIPGLAEVAARKGSTRLLQEARRLQALLTT</sequence>
<dbReference type="RefSeq" id="WP_202994744.1">
    <property type="nucleotide sequence ID" value="NZ_JAENHO010000008.1"/>
</dbReference>
<organism evidence="1 2">
    <name type="scientific">Paractinoplanes lichenicola</name>
    <dbReference type="NCBI Taxonomy" id="2802976"/>
    <lineage>
        <taxon>Bacteria</taxon>
        <taxon>Bacillati</taxon>
        <taxon>Actinomycetota</taxon>
        <taxon>Actinomycetes</taxon>
        <taxon>Micromonosporales</taxon>
        <taxon>Micromonosporaceae</taxon>
        <taxon>Paractinoplanes</taxon>
    </lineage>
</organism>
<proteinExistence type="predicted"/>
<keyword evidence="2" id="KW-1185">Reference proteome</keyword>
<gene>
    <name evidence="1" type="ORF">JKJ07_27730</name>
</gene>
<reference evidence="1 2" key="1">
    <citation type="submission" date="2021-01" db="EMBL/GenBank/DDBJ databases">
        <title>Actinoplanes sp. nov. LDG1-01 isolated from lichen.</title>
        <authorList>
            <person name="Saeng-In P."/>
            <person name="Phongsopitanun W."/>
            <person name="Kanchanasin P."/>
            <person name="Yuki M."/>
            <person name="Kudo T."/>
            <person name="Ohkuma M."/>
            <person name="Tanasupawat S."/>
        </authorList>
    </citation>
    <scope>NUCLEOTIDE SEQUENCE [LARGE SCALE GENOMIC DNA]</scope>
    <source>
        <strain evidence="1 2">LDG1-01</strain>
    </source>
</reference>
<name>A0ABS1VUJ7_9ACTN</name>
<dbReference type="EMBL" id="JAENHO010000008">
    <property type="protein sequence ID" value="MBL7258103.1"/>
    <property type="molecule type" value="Genomic_DNA"/>
</dbReference>
<evidence type="ECO:0008006" key="3">
    <source>
        <dbReference type="Google" id="ProtNLM"/>
    </source>
</evidence>
<dbReference type="Proteomes" id="UP000598996">
    <property type="component" value="Unassembled WGS sequence"/>
</dbReference>
<evidence type="ECO:0000313" key="1">
    <source>
        <dbReference type="EMBL" id="MBL7258103.1"/>
    </source>
</evidence>
<comment type="caution">
    <text evidence="1">The sequence shown here is derived from an EMBL/GenBank/DDBJ whole genome shotgun (WGS) entry which is preliminary data.</text>
</comment>
<protein>
    <recommendedName>
        <fullName evidence="3">Secreted protein</fullName>
    </recommendedName>
</protein>
<evidence type="ECO:0000313" key="2">
    <source>
        <dbReference type="Proteomes" id="UP000598996"/>
    </source>
</evidence>